<dbReference type="Proteomes" id="UP000503313">
    <property type="component" value="Chromosome"/>
</dbReference>
<organism evidence="2 3">
    <name type="scientific">Arcobacter defluvii</name>
    <dbReference type="NCBI Taxonomy" id="873191"/>
    <lineage>
        <taxon>Bacteria</taxon>
        <taxon>Pseudomonadati</taxon>
        <taxon>Campylobacterota</taxon>
        <taxon>Epsilonproteobacteria</taxon>
        <taxon>Campylobacterales</taxon>
        <taxon>Arcobacteraceae</taxon>
        <taxon>Arcobacter</taxon>
    </lineage>
</organism>
<dbReference type="AlphaFoldDB" id="A0AAE7BH49"/>
<reference evidence="2 3" key="1">
    <citation type="submission" date="2020-05" db="EMBL/GenBank/DDBJ databases">
        <title>Complete genome sequencing of Campylobacter and Arcobacter type strains.</title>
        <authorList>
            <person name="Miller W.G."/>
            <person name="Yee E."/>
        </authorList>
    </citation>
    <scope>NUCLEOTIDE SEQUENCE [LARGE SCALE GENOMIC DNA]</scope>
    <source>
        <strain evidence="2 3">LMG 25694</strain>
    </source>
</reference>
<dbReference type="Gene3D" id="2.60.120.10">
    <property type="entry name" value="Jelly Rolls"/>
    <property type="match status" value="1"/>
</dbReference>
<dbReference type="EMBL" id="CP053835">
    <property type="protein sequence ID" value="QKF77744.1"/>
    <property type="molecule type" value="Genomic_DNA"/>
</dbReference>
<keyword evidence="3" id="KW-1185">Reference proteome</keyword>
<dbReference type="InterPro" id="IPR014710">
    <property type="entry name" value="RmlC-like_jellyroll"/>
</dbReference>
<dbReference type="KEGG" id="adz:ADFLV_1725"/>
<sequence length="196" mass="23513">MIESYYNQLRESCKKYFDFDDGNFERLKNITFLKEIKKGEILLDNYSKAKYIYFICKGILRTYYLGENGEIYTKNLFSENYFSASKVSLLTKEDSYLNIDALEDCTLIFIDYDKYKELIDKYNEFKTFYINYLEKNWVIVKEKNEISLILDDATTRYENFVRNNPNIENRIALHHIANHLGITPTQLSRIRKKLNK</sequence>
<dbReference type="RefSeq" id="WP_129010613.1">
    <property type="nucleotide sequence ID" value="NZ_CP053835.1"/>
</dbReference>
<accession>A0AAE7BH49</accession>
<evidence type="ECO:0000313" key="3">
    <source>
        <dbReference type="Proteomes" id="UP000503313"/>
    </source>
</evidence>
<dbReference type="Pfam" id="PF00027">
    <property type="entry name" value="cNMP_binding"/>
    <property type="match status" value="1"/>
</dbReference>
<dbReference type="SUPFAM" id="SSF51206">
    <property type="entry name" value="cAMP-binding domain-like"/>
    <property type="match status" value="1"/>
</dbReference>
<protein>
    <submittedName>
        <fullName evidence="2">Transcriptional regulator, Crp/Fnr family</fullName>
    </submittedName>
</protein>
<dbReference type="PROSITE" id="PS50042">
    <property type="entry name" value="CNMP_BINDING_3"/>
    <property type="match status" value="1"/>
</dbReference>
<name>A0AAE7BH49_9BACT</name>
<proteinExistence type="predicted"/>
<dbReference type="InterPro" id="IPR000595">
    <property type="entry name" value="cNMP-bd_dom"/>
</dbReference>
<evidence type="ECO:0000313" key="2">
    <source>
        <dbReference type="EMBL" id="QKF77744.1"/>
    </source>
</evidence>
<evidence type="ECO:0000259" key="1">
    <source>
        <dbReference type="PROSITE" id="PS50042"/>
    </source>
</evidence>
<feature type="domain" description="Cyclic nucleotide-binding" evidence="1">
    <location>
        <begin position="15"/>
        <end position="136"/>
    </location>
</feature>
<gene>
    <name evidence="2" type="ORF">ADFLV_1725</name>
</gene>
<dbReference type="CDD" id="cd00038">
    <property type="entry name" value="CAP_ED"/>
    <property type="match status" value="1"/>
</dbReference>
<dbReference type="InterPro" id="IPR018490">
    <property type="entry name" value="cNMP-bd_dom_sf"/>
</dbReference>